<keyword evidence="3" id="KW-0997">Cell inner membrane</keyword>
<keyword evidence="12" id="KW-0479">Metal-binding</keyword>
<proteinExistence type="inferred from homology"/>
<evidence type="ECO:0000256" key="10">
    <source>
        <dbReference type="ARBA" id="ARBA00035120"/>
    </source>
</evidence>
<dbReference type="NCBIfam" id="NF010792">
    <property type="entry name" value="PRK14196.1"/>
    <property type="match status" value="1"/>
</dbReference>
<dbReference type="PANTHER" id="PTHR28259">
    <property type="entry name" value="FLUORIDE EXPORT PROTEIN 1-RELATED"/>
    <property type="match status" value="1"/>
</dbReference>
<sequence>MISVGQQIIFISSGAALGALSRWGLGLLLNPLFSAFSLGTLVANYLGCLIIGVFLAFFWQYPQCSAEWRLFFVTGFLGSLTTFSTFSAEVIENLIQQKWLAGLMLASSHLLGCLLFTALGVFIWRYWQ</sequence>
<feature type="binding site" evidence="12">
    <location>
        <position position="78"/>
    </location>
    <ligand>
        <name>Na(+)</name>
        <dbReference type="ChEBI" id="CHEBI:29101"/>
        <note>structural</note>
    </ligand>
</feature>
<keyword evidence="4 12" id="KW-0812">Transmembrane</keyword>
<evidence type="ECO:0000313" key="13">
    <source>
        <dbReference type="EMBL" id="NNI79809.1"/>
    </source>
</evidence>
<dbReference type="HAMAP" id="MF_00454">
    <property type="entry name" value="FluC"/>
    <property type="match status" value="1"/>
</dbReference>
<comment type="function">
    <text evidence="12">Fluoride-specific ion channel. Important for reducing fluoride concentration in the cell, thus reducing its toxicity.</text>
</comment>
<keyword evidence="8 12" id="KW-0472">Membrane</keyword>
<evidence type="ECO:0000256" key="7">
    <source>
        <dbReference type="ARBA" id="ARBA00023065"/>
    </source>
</evidence>
<feature type="binding site" evidence="12">
    <location>
        <position position="81"/>
    </location>
    <ligand>
        <name>Na(+)</name>
        <dbReference type="ChEBI" id="CHEBI:29101"/>
        <note>structural</note>
    </ligand>
</feature>
<gene>
    <name evidence="12" type="primary">fluC</name>
    <name evidence="12" type="synonym">crcB</name>
    <name evidence="13" type="ORF">C2800_10360</name>
</gene>
<dbReference type="AlphaFoldDB" id="A0A849CPJ7"/>
<keyword evidence="12" id="KW-0813">Transport</keyword>
<protein>
    <recommendedName>
        <fullName evidence="12">Fluoride-specific ion channel FluC</fullName>
    </recommendedName>
</protein>
<keyword evidence="6 12" id="KW-0915">Sodium</keyword>
<evidence type="ECO:0000256" key="4">
    <source>
        <dbReference type="ARBA" id="ARBA00022692"/>
    </source>
</evidence>
<feature type="transmembrane region" description="Helical" evidence="12">
    <location>
        <begin position="7"/>
        <end position="29"/>
    </location>
</feature>
<feature type="transmembrane region" description="Helical" evidence="12">
    <location>
        <begin position="70"/>
        <end position="88"/>
    </location>
</feature>
<dbReference type="EMBL" id="PPVL01000011">
    <property type="protein sequence ID" value="NNI79809.1"/>
    <property type="molecule type" value="Genomic_DNA"/>
</dbReference>
<reference evidence="13 14" key="1">
    <citation type="journal article" date="2018" name="Front. Microbiol.">
        <title>Genetic and Phylogenetic Characteristics of Pasteurella multocida Isolates From Different Host Species.</title>
        <authorList>
            <person name="Peng Z."/>
            <person name="Liang W."/>
            <person name="Wang F."/>
            <person name="Xu Z."/>
            <person name="Xie Z."/>
            <person name="Lian Z."/>
            <person name="Hua L."/>
            <person name="Zhou R."/>
            <person name="Chen H."/>
            <person name="Wu B."/>
        </authorList>
    </citation>
    <scope>NUCLEOTIDE SEQUENCE [LARGE SCALE GENOMIC DNA]</scope>
    <source>
        <strain evidence="13 14">HNA06</strain>
    </source>
</reference>
<evidence type="ECO:0000256" key="8">
    <source>
        <dbReference type="ARBA" id="ARBA00023136"/>
    </source>
</evidence>
<name>A0A849CPJ7_PASMD</name>
<evidence type="ECO:0000256" key="6">
    <source>
        <dbReference type="ARBA" id="ARBA00023053"/>
    </source>
</evidence>
<dbReference type="NCBIfam" id="TIGR00494">
    <property type="entry name" value="crcB"/>
    <property type="match status" value="1"/>
</dbReference>
<accession>A0A849CPJ7</accession>
<evidence type="ECO:0000256" key="5">
    <source>
        <dbReference type="ARBA" id="ARBA00022989"/>
    </source>
</evidence>
<dbReference type="RefSeq" id="WP_014668503.1">
    <property type="nucleotide sequence ID" value="NZ_CP030096.1"/>
</dbReference>
<dbReference type="Pfam" id="PF02537">
    <property type="entry name" value="CRCB"/>
    <property type="match status" value="1"/>
</dbReference>
<evidence type="ECO:0000313" key="14">
    <source>
        <dbReference type="Proteomes" id="UP000540079"/>
    </source>
</evidence>
<comment type="caution">
    <text evidence="13">The sequence shown here is derived from an EMBL/GenBank/DDBJ whole genome shotgun (WGS) entry which is preliminary data.</text>
</comment>
<keyword evidence="9 12" id="KW-0407">Ion channel</keyword>
<evidence type="ECO:0000256" key="11">
    <source>
        <dbReference type="ARBA" id="ARBA00035585"/>
    </source>
</evidence>
<dbReference type="GO" id="GO:0062054">
    <property type="term" value="F:fluoride channel activity"/>
    <property type="evidence" value="ECO:0007669"/>
    <property type="project" value="UniProtKB-UniRule"/>
</dbReference>
<keyword evidence="5 12" id="KW-1133">Transmembrane helix</keyword>
<dbReference type="GO" id="GO:0046872">
    <property type="term" value="F:metal ion binding"/>
    <property type="evidence" value="ECO:0007669"/>
    <property type="project" value="UniProtKB-KW"/>
</dbReference>
<evidence type="ECO:0000256" key="12">
    <source>
        <dbReference type="HAMAP-Rule" id="MF_00454"/>
    </source>
</evidence>
<dbReference type="InterPro" id="IPR003691">
    <property type="entry name" value="FluC"/>
</dbReference>
<dbReference type="PANTHER" id="PTHR28259:SF1">
    <property type="entry name" value="FLUORIDE EXPORT PROTEIN 1-RELATED"/>
    <property type="match status" value="1"/>
</dbReference>
<comment type="activity regulation">
    <text evidence="12">Na(+) is not transported, but it plays an essential structural role and its presence is essential for fluoride channel function.</text>
</comment>
<evidence type="ECO:0000256" key="9">
    <source>
        <dbReference type="ARBA" id="ARBA00023303"/>
    </source>
</evidence>
<feature type="transmembrane region" description="Helical" evidence="12">
    <location>
        <begin position="35"/>
        <end position="58"/>
    </location>
</feature>
<organism evidence="13 14">
    <name type="scientific">Pasteurella multocida</name>
    <dbReference type="NCBI Taxonomy" id="747"/>
    <lineage>
        <taxon>Bacteria</taxon>
        <taxon>Pseudomonadati</taxon>
        <taxon>Pseudomonadota</taxon>
        <taxon>Gammaproteobacteria</taxon>
        <taxon>Pasteurellales</taxon>
        <taxon>Pasteurellaceae</taxon>
        <taxon>Pasteurella</taxon>
    </lineage>
</organism>
<keyword evidence="7 12" id="KW-0406">Ion transport</keyword>
<dbReference type="Proteomes" id="UP000540079">
    <property type="component" value="Unassembled WGS sequence"/>
</dbReference>
<keyword evidence="2 12" id="KW-1003">Cell membrane</keyword>
<evidence type="ECO:0000256" key="1">
    <source>
        <dbReference type="ARBA" id="ARBA00004651"/>
    </source>
</evidence>
<dbReference type="GO" id="GO:0005886">
    <property type="term" value="C:plasma membrane"/>
    <property type="evidence" value="ECO:0007669"/>
    <property type="project" value="UniProtKB-SubCell"/>
</dbReference>
<feature type="transmembrane region" description="Helical" evidence="12">
    <location>
        <begin position="100"/>
        <end position="124"/>
    </location>
</feature>
<comment type="subcellular location">
    <subcellularLocation>
        <location evidence="1 12">Cell membrane</location>
        <topology evidence="1 12">Multi-pass membrane protein</topology>
    </subcellularLocation>
</comment>
<dbReference type="GO" id="GO:0140114">
    <property type="term" value="P:cellular detoxification of fluoride"/>
    <property type="evidence" value="ECO:0007669"/>
    <property type="project" value="UniProtKB-UniRule"/>
</dbReference>
<evidence type="ECO:0000256" key="3">
    <source>
        <dbReference type="ARBA" id="ARBA00022519"/>
    </source>
</evidence>
<evidence type="ECO:0000256" key="2">
    <source>
        <dbReference type="ARBA" id="ARBA00022475"/>
    </source>
</evidence>
<comment type="catalytic activity">
    <reaction evidence="11">
        <text>fluoride(in) = fluoride(out)</text>
        <dbReference type="Rhea" id="RHEA:76159"/>
        <dbReference type="ChEBI" id="CHEBI:17051"/>
    </reaction>
    <physiologicalReaction direction="left-to-right" evidence="11">
        <dbReference type="Rhea" id="RHEA:76160"/>
    </physiologicalReaction>
</comment>
<comment type="similarity">
    <text evidence="10 12">Belongs to the fluoride channel Fluc/FEX (TC 1.A.43) family.</text>
</comment>